<evidence type="ECO:0000313" key="2">
    <source>
        <dbReference type="Proteomes" id="UP000076727"/>
    </source>
</evidence>
<proteinExistence type="predicted"/>
<dbReference type="Proteomes" id="UP000076727">
    <property type="component" value="Unassembled WGS sequence"/>
</dbReference>
<reference evidence="1 2" key="1">
    <citation type="journal article" date="2016" name="Mol. Biol. Evol.">
        <title>Comparative Genomics of Early-Diverging Mushroom-Forming Fungi Provides Insights into the Origins of Lignocellulose Decay Capabilities.</title>
        <authorList>
            <person name="Nagy L.G."/>
            <person name="Riley R."/>
            <person name="Tritt A."/>
            <person name="Adam C."/>
            <person name="Daum C."/>
            <person name="Floudas D."/>
            <person name="Sun H."/>
            <person name="Yadav J.S."/>
            <person name="Pangilinan J."/>
            <person name="Larsson K.H."/>
            <person name="Matsuura K."/>
            <person name="Barry K."/>
            <person name="Labutti K."/>
            <person name="Kuo R."/>
            <person name="Ohm R.A."/>
            <person name="Bhattacharya S.S."/>
            <person name="Shirouzu T."/>
            <person name="Yoshinaga Y."/>
            <person name="Martin F.M."/>
            <person name="Grigoriev I.V."/>
            <person name="Hibbett D.S."/>
        </authorList>
    </citation>
    <scope>NUCLEOTIDE SEQUENCE [LARGE SCALE GENOMIC DNA]</scope>
    <source>
        <strain evidence="1 2">L-15889</strain>
    </source>
</reference>
<gene>
    <name evidence="1" type="ORF">DAEQUDRAFT_284874</name>
</gene>
<name>A0A165TVC8_9APHY</name>
<evidence type="ECO:0000313" key="1">
    <source>
        <dbReference type="EMBL" id="KZT74007.1"/>
    </source>
</evidence>
<protein>
    <submittedName>
        <fullName evidence="1">Uncharacterized protein</fullName>
    </submittedName>
</protein>
<keyword evidence="2" id="KW-1185">Reference proteome</keyword>
<sequence>MSVSSYGLQWETMTAEYMSDQTKHWSQTRGSQPQRLVLREPRMSESILNADGSYTAFTLLAWKWMPIVPPRSSLMCLYSYRNVGLPERVADTNEYLRLTGWYS</sequence>
<dbReference type="AlphaFoldDB" id="A0A165TVC8"/>
<dbReference type="EMBL" id="KV429034">
    <property type="protein sequence ID" value="KZT74007.1"/>
    <property type="molecule type" value="Genomic_DNA"/>
</dbReference>
<accession>A0A165TVC8</accession>
<organism evidence="1 2">
    <name type="scientific">Daedalea quercina L-15889</name>
    <dbReference type="NCBI Taxonomy" id="1314783"/>
    <lineage>
        <taxon>Eukaryota</taxon>
        <taxon>Fungi</taxon>
        <taxon>Dikarya</taxon>
        <taxon>Basidiomycota</taxon>
        <taxon>Agaricomycotina</taxon>
        <taxon>Agaricomycetes</taxon>
        <taxon>Polyporales</taxon>
        <taxon>Fomitopsis</taxon>
    </lineage>
</organism>